<dbReference type="HOGENOM" id="CLU_2634562_0_0_3"/>
<proteinExistence type="predicted"/>
<evidence type="ECO:0000313" key="1">
    <source>
        <dbReference type="EMBL" id="ADI65612.1"/>
    </source>
</evidence>
<accession>D7DW41</accession>
<dbReference type="KEGG" id="naz:Aazo_4210"/>
<reference evidence="1 2" key="1">
    <citation type="journal article" date="2010" name="PLoS ONE">
        <title>Genome erosion in a nitrogen-fixing vertically transmitted endosymbiotic multicellular cyanobacterium.</title>
        <authorList>
            <person name="Ran L."/>
            <person name="Larsson J."/>
            <person name="Vigil-Stenman T."/>
            <person name="Nylander J.A."/>
            <person name="Ininbergs K."/>
            <person name="Zheng W.W."/>
            <person name="Lapidus A."/>
            <person name="Lowry S."/>
            <person name="Haselkorn R."/>
            <person name="Bergman B."/>
        </authorList>
    </citation>
    <scope>NUCLEOTIDE SEQUENCE [LARGE SCALE GENOMIC DNA]</scope>
    <source>
        <strain evidence="1 2">0708</strain>
    </source>
</reference>
<dbReference type="EMBL" id="CP002059">
    <property type="protein sequence ID" value="ADI65612.1"/>
    <property type="molecule type" value="Genomic_DNA"/>
</dbReference>
<evidence type="ECO:0000313" key="2">
    <source>
        <dbReference type="Proteomes" id="UP000001511"/>
    </source>
</evidence>
<organism evidence="1 2">
    <name type="scientific">Nostoc azollae (strain 0708)</name>
    <name type="common">Anabaena azollae (strain 0708)</name>
    <dbReference type="NCBI Taxonomy" id="551115"/>
    <lineage>
        <taxon>Bacteria</taxon>
        <taxon>Bacillati</taxon>
        <taxon>Cyanobacteriota</taxon>
        <taxon>Cyanophyceae</taxon>
        <taxon>Nostocales</taxon>
        <taxon>Nostocaceae</taxon>
        <taxon>Trichormus</taxon>
    </lineage>
</organism>
<name>D7DW41_NOSA0</name>
<protein>
    <submittedName>
        <fullName evidence="1">Uncharacterized protein</fullName>
    </submittedName>
</protein>
<dbReference type="AlphaFoldDB" id="D7DW41"/>
<gene>
    <name evidence="1" type="ordered locus">Aazo_4210</name>
</gene>
<dbReference type="Proteomes" id="UP000001511">
    <property type="component" value="Chromosome"/>
</dbReference>
<sequence>MVAINERDWGGLDERAFLKNNLLQYRFAEFLEELLIKSCFEYLYLKIPGNHIQKSEIFLKNIQFLIVKEIPEVFKLV</sequence>
<keyword evidence="2" id="KW-1185">Reference proteome</keyword>